<dbReference type="InParanoid" id="A0A1X7TQR3"/>
<accession>A0A1X7TQR3</accession>
<protein>
    <submittedName>
        <fullName evidence="1">Uncharacterized protein</fullName>
    </submittedName>
</protein>
<reference evidence="1" key="1">
    <citation type="submission" date="2017-05" db="UniProtKB">
        <authorList>
            <consortium name="EnsemblMetazoa"/>
        </authorList>
    </citation>
    <scope>IDENTIFICATION</scope>
</reference>
<sequence length="45" mass="5260">MKLLVQITVVDKKNCMHRILFHSRLANGVGKNYYGQLKIWPVPHL</sequence>
<organism evidence="1">
    <name type="scientific">Amphimedon queenslandica</name>
    <name type="common">Sponge</name>
    <dbReference type="NCBI Taxonomy" id="400682"/>
    <lineage>
        <taxon>Eukaryota</taxon>
        <taxon>Metazoa</taxon>
        <taxon>Porifera</taxon>
        <taxon>Demospongiae</taxon>
        <taxon>Heteroscleromorpha</taxon>
        <taxon>Haplosclerida</taxon>
        <taxon>Niphatidae</taxon>
        <taxon>Amphimedon</taxon>
    </lineage>
</organism>
<dbReference type="AlphaFoldDB" id="A0A1X7TQR3"/>
<dbReference type="EnsemblMetazoa" id="Aqu2.1.17236_001">
    <property type="protein sequence ID" value="Aqu2.1.17236_001"/>
    <property type="gene ID" value="Aqu2.1.17236"/>
</dbReference>
<proteinExistence type="predicted"/>
<evidence type="ECO:0000313" key="1">
    <source>
        <dbReference type="EnsemblMetazoa" id="Aqu2.1.17236_001"/>
    </source>
</evidence>
<name>A0A1X7TQR3_AMPQE</name>